<sequence>MPPFLFLPQQSTLMSLSKAAIARALRWHRFNYHEASFSSADSTYREIFIARRTDLRHSMSIAGFAVVGDTQLEAVTGAGRWPSVTGAGHGELDYREKKWMVEMKLKVALEFLGLGALPSSVFPLDHVQAKEVTPNSTMIETRFGIFKPQDAQIPIQL</sequence>
<accession>W9SML0</accession>
<dbReference type="AlphaFoldDB" id="W9SML0"/>
<keyword evidence="2" id="KW-1185">Reference proteome</keyword>
<organism evidence="1 2">
    <name type="scientific">Morus notabilis</name>
    <dbReference type="NCBI Taxonomy" id="981085"/>
    <lineage>
        <taxon>Eukaryota</taxon>
        <taxon>Viridiplantae</taxon>
        <taxon>Streptophyta</taxon>
        <taxon>Embryophyta</taxon>
        <taxon>Tracheophyta</taxon>
        <taxon>Spermatophyta</taxon>
        <taxon>Magnoliopsida</taxon>
        <taxon>eudicotyledons</taxon>
        <taxon>Gunneridae</taxon>
        <taxon>Pentapetalae</taxon>
        <taxon>rosids</taxon>
        <taxon>fabids</taxon>
        <taxon>Rosales</taxon>
        <taxon>Moraceae</taxon>
        <taxon>Moreae</taxon>
        <taxon>Morus</taxon>
    </lineage>
</organism>
<reference evidence="2" key="1">
    <citation type="submission" date="2013-01" db="EMBL/GenBank/DDBJ databases">
        <title>Draft Genome Sequence of a Mulberry Tree, Morus notabilis C.K. Schneid.</title>
        <authorList>
            <person name="He N."/>
            <person name="Zhao S."/>
        </authorList>
    </citation>
    <scope>NUCLEOTIDE SEQUENCE</scope>
</reference>
<name>W9SML0_9ROSA</name>
<evidence type="ECO:0000313" key="2">
    <source>
        <dbReference type="Proteomes" id="UP000030645"/>
    </source>
</evidence>
<dbReference type="Proteomes" id="UP000030645">
    <property type="component" value="Unassembled WGS sequence"/>
</dbReference>
<evidence type="ECO:0000313" key="1">
    <source>
        <dbReference type="EMBL" id="EXC53903.1"/>
    </source>
</evidence>
<dbReference type="EMBL" id="KE625670">
    <property type="protein sequence ID" value="EXC53903.1"/>
    <property type="molecule type" value="Genomic_DNA"/>
</dbReference>
<protein>
    <submittedName>
        <fullName evidence="1">Uncharacterized protein</fullName>
    </submittedName>
</protein>
<proteinExistence type="predicted"/>
<gene>
    <name evidence="1" type="ORF">L484_002473</name>
</gene>